<dbReference type="OrthoDB" id="9808429at2"/>
<protein>
    <submittedName>
        <fullName evidence="3">Tol-pal system-associated acyl-CoA thioesterase</fullName>
    </submittedName>
</protein>
<dbReference type="NCBIfam" id="TIGR02799">
    <property type="entry name" value="thio_ybgC"/>
    <property type="match status" value="1"/>
</dbReference>
<dbReference type="PANTHER" id="PTHR31793:SF37">
    <property type="entry name" value="ACYL-COA THIOESTER HYDROLASE YBGC"/>
    <property type="match status" value="1"/>
</dbReference>
<dbReference type="PIRSF" id="PIRSF003230">
    <property type="entry name" value="YbgC"/>
    <property type="match status" value="1"/>
</dbReference>
<proteinExistence type="inferred from homology"/>
<dbReference type="CDD" id="cd00586">
    <property type="entry name" value="4HBT"/>
    <property type="match status" value="1"/>
</dbReference>
<dbReference type="FunFam" id="3.10.129.10:FF:000004">
    <property type="entry name" value="Tol-pal system-associated acyl-CoA thioesterase"/>
    <property type="match status" value="1"/>
</dbReference>
<dbReference type="Proteomes" id="UP000281112">
    <property type="component" value="Unassembled WGS sequence"/>
</dbReference>
<reference evidence="3 4" key="1">
    <citation type="submission" date="2018-11" db="EMBL/GenBank/DDBJ databases">
        <title>Vibrio LJC006 sp. nov., isolated from seawater during the bloom of the enteromorpha.</title>
        <authorList>
            <person name="Liang J."/>
        </authorList>
    </citation>
    <scope>NUCLEOTIDE SEQUENCE [LARGE SCALE GENOMIC DNA]</scope>
    <source>
        <strain evidence="3 4">LJC006</strain>
    </source>
</reference>
<dbReference type="InterPro" id="IPR014166">
    <property type="entry name" value="Tol-Pal_acyl-CoA_thioesterase"/>
</dbReference>
<dbReference type="AlphaFoldDB" id="A0A3N9U1F2"/>
<evidence type="ECO:0000313" key="3">
    <source>
        <dbReference type="EMBL" id="RQW63292.1"/>
    </source>
</evidence>
<accession>A0A3N9U1F2</accession>
<name>A0A3N9U1F2_9VIBR</name>
<keyword evidence="4" id="KW-1185">Reference proteome</keyword>
<dbReference type="InterPro" id="IPR029069">
    <property type="entry name" value="HotDog_dom_sf"/>
</dbReference>
<gene>
    <name evidence="3" type="primary">ybgC</name>
    <name evidence="3" type="ORF">EES38_08540</name>
</gene>
<dbReference type="InterPro" id="IPR050563">
    <property type="entry name" value="4-hydroxybenzoyl-CoA_TE"/>
</dbReference>
<keyword evidence="2" id="KW-0378">Hydrolase</keyword>
<dbReference type="PROSITE" id="PS01328">
    <property type="entry name" value="4HBCOA_THIOESTERASE"/>
    <property type="match status" value="1"/>
</dbReference>
<dbReference type="Pfam" id="PF13279">
    <property type="entry name" value="4HBT_2"/>
    <property type="match status" value="1"/>
</dbReference>
<dbReference type="RefSeq" id="WP_124936761.1">
    <property type="nucleotide sequence ID" value="NZ_RJVQ01000003.1"/>
</dbReference>
<comment type="similarity">
    <text evidence="1">Belongs to the 4-hydroxybenzoyl-CoA thioesterase family.</text>
</comment>
<dbReference type="EMBL" id="RJVQ01000003">
    <property type="protein sequence ID" value="RQW63292.1"/>
    <property type="molecule type" value="Genomic_DNA"/>
</dbReference>
<organism evidence="3 4">
    <name type="scientific">Vibrio viridaestus</name>
    <dbReference type="NCBI Taxonomy" id="2487322"/>
    <lineage>
        <taxon>Bacteria</taxon>
        <taxon>Pseudomonadati</taxon>
        <taxon>Pseudomonadota</taxon>
        <taxon>Gammaproteobacteria</taxon>
        <taxon>Vibrionales</taxon>
        <taxon>Vibrionaceae</taxon>
        <taxon>Vibrio</taxon>
    </lineage>
</organism>
<evidence type="ECO:0000313" key="4">
    <source>
        <dbReference type="Proteomes" id="UP000281112"/>
    </source>
</evidence>
<dbReference type="PANTHER" id="PTHR31793">
    <property type="entry name" value="4-HYDROXYBENZOYL-COA THIOESTERASE FAMILY MEMBER"/>
    <property type="match status" value="1"/>
</dbReference>
<dbReference type="SUPFAM" id="SSF54637">
    <property type="entry name" value="Thioesterase/thiol ester dehydrase-isomerase"/>
    <property type="match status" value="1"/>
</dbReference>
<dbReference type="NCBIfam" id="TIGR00051">
    <property type="entry name" value="YbgC/FadM family acyl-CoA thioesterase"/>
    <property type="match status" value="1"/>
</dbReference>
<dbReference type="GO" id="GO:0047617">
    <property type="term" value="F:fatty acyl-CoA hydrolase activity"/>
    <property type="evidence" value="ECO:0007669"/>
    <property type="project" value="TreeGrafter"/>
</dbReference>
<sequence length="131" mass="14964">MKIFDWPIRVYYEDTDAGGVVYHSNYLNYFERARTEMLRSEGISQQVLLEQNIGFVVRSLTIDYVKAAVLDDELTIKTHISEMKKVSLTFCQELVNDAGEVLCKAIVKVACINNKKMKPISMPSDFFSGNK</sequence>
<dbReference type="Gene3D" id="3.10.129.10">
    <property type="entry name" value="Hotdog Thioesterase"/>
    <property type="match status" value="1"/>
</dbReference>
<evidence type="ECO:0000256" key="2">
    <source>
        <dbReference type="ARBA" id="ARBA00022801"/>
    </source>
</evidence>
<dbReference type="InterPro" id="IPR006684">
    <property type="entry name" value="YbgC/YbaW"/>
</dbReference>
<dbReference type="InterPro" id="IPR008272">
    <property type="entry name" value="HB-CoA_thioesterase_AS"/>
</dbReference>
<evidence type="ECO:0000256" key="1">
    <source>
        <dbReference type="ARBA" id="ARBA00005953"/>
    </source>
</evidence>
<comment type="caution">
    <text evidence="3">The sequence shown here is derived from an EMBL/GenBank/DDBJ whole genome shotgun (WGS) entry which is preliminary data.</text>
</comment>